<accession>A0A163GXK0</accession>
<protein>
    <submittedName>
        <fullName evidence="2">Uncharacterized protein</fullName>
    </submittedName>
</protein>
<dbReference type="EMBL" id="LWMH01000001">
    <property type="protein sequence ID" value="KZS45198.1"/>
    <property type="molecule type" value="Genomic_DNA"/>
</dbReference>
<name>A0A163GXK0_9BACL</name>
<reference evidence="2" key="1">
    <citation type="journal article" date="2016" name="Genome Announc.">
        <title>Draft genomes of two strains of Paenibacillus glucanolyticus with capability to degrade lignocellulose.</title>
        <authorList>
            <person name="Mathews S.L."/>
            <person name="Pawlak J."/>
            <person name="Grunden A.M."/>
        </authorList>
    </citation>
    <scope>NUCLEOTIDE SEQUENCE [LARGE SCALE GENOMIC DNA]</scope>
    <source>
        <strain evidence="2">SLM1</strain>
    </source>
</reference>
<proteinExistence type="predicted"/>
<evidence type="ECO:0000313" key="3">
    <source>
        <dbReference type="Proteomes" id="UP000076796"/>
    </source>
</evidence>
<feature type="compositionally biased region" description="Polar residues" evidence="1">
    <location>
        <begin position="1"/>
        <end position="12"/>
    </location>
</feature>
<comment type="caution">
    <text evidence="2">The sequence shown here is derived from an EMBL/GenBank/DDBJ whole genome shotgun (WGS) entry which is preliminary data.</text>
</comment>
<evidence type="ECO:0000313" key="2">
    <source>
        <dbReference type="EMBL" id="KZS45198.1"/>
    </source>
</evidence>
<gene>
    <name evidence="2" type="ORF">AWU65_04245</name>
</gene>
<dbReference type="Proteomes" id="UP000076796">
    <property type="component" value="Unassembled WGS sequence"/>
</dbReference>
<dbReference type="STRING" id="59843.A3958_04200"/>
<keyword evidence="3" id="KW-1185">Reference proteome</keyword>
<organism evidence="2 3">
    <name type="scientific">Paenibacillus glucanolyticus</name>
    <dbReference type="NCBI Taxonomy" id="59843"/>
    <lineage>
        <taxon>Bacteria</taxon>
        <taxon>Bacillati</taxon>
        <taxon>Bacillota</taxon>
        <taxon>Bacilli</taxon>
        <taxon>Bacillales</taxon>
        <taxon>Paenibacillaceae</taxon>
        <taxon>Paenibacillus</taxon>
    </lineage>
</organism>
<feature type="compositionally biased region" description="Basic and acidic residues" evidence="1">
    <location>
        <begin position="45"/>
        <end position="55"/>
    </location>
</feature>
<feature type="region of interest" description="Disordered" evidence="1">
    <location>
        <begin position="1"/>
        <end position="59"/>
    </location>
</feature>
<dbReference type="AlphaFoldDB" id="A0A163GXK0"/>
<sequence>MNSNVTNESKGNVTKRGAPKGNKNAVGNRSGAPPCNKRAVGKIRAGLEDRQETRRPLQRGSMKRFGLMLWAKMSGIW</sequence>
<evidence type="ECO:0000256" key="1">
    <source>
        <dbReference type="SAM" id="MobiDB-lite"/>
    </source>
</evidence>